<dbReference type="AlphaFoldDB" id="A0A848DP31"/>
<dbReference type="EMBL" id="JAAXKZ010000113">
    <property type="protein sequence ID" value="NMH94488.1"/>
    <property type="molecule type" value="Genomic_DNA"/>
</dbReference>
<evidence type="ECO:0000313" key="2">
    <source>
        <dbReference type="Proteomes" id="UP000586918"/>
    </source>
</evidence>
<name>A0A848DP31_9PSEU</name>
<reference evidence="1 2" key="1">
    <citation type="submission" date="2020-04" db="EMBL/GenBank/DDBJ databases">
        <authorList>
            <person name="Klaysubun C."/>
            <person name="Duangmal K."/>
            <person name="Lipun K."/>
        </authorList>
    </citation>
    <scope>NUCLEOTIDE SEQUENCE [LARGE SCALE GENOMIC DNA]</scope>
    <source>
        <strain evidence="1 2">DSM 45300</strain>
    </source>
</reference>
<accession>A0A848DP31</accession>
<protein>
    <submittedName>
        <fullName evidence="1">Uncharacterized protein</fullName>
    </submittedName>
</protein>
<gene>
    <name evidence="1" type="ORF">HF519_23505</name>
</gene>
<sequence length="176" mass="19200">MRTTDTAQTTKTSRGPIVVSRVRYEPIPDEHAAVVLTECPHCGHDLTESATAARVAARPAPALLGEITADVTRDPAAGPRARRVLVTLLEAFDGRRPYSQMVALATPQVIRYLRVAAELYRRESPSRVLSCHVSQPHEGAAEVAALCRIGRRARALAARFELAEAGDWRCIALRVL</sequence>
<organism evidence="1 2">
    <name type="scientific">Pseudonocardia bannensis</name>
    <dbReference type="NCBI Taxonomy" id="630973"/>
    <lineage>
        <taxon>Bacteria</taxon>
        <taxon>Bacillati</taxon>
        <taxon>Actinomycetota</taxon>
        <taxon>Actinomycetes</taxon>
        <taxon>Pseudonocardiales</taxon>
        <taxon>Pseudonocardiaceae</taxon>
        <taxon>Pseudonocardia</taxon>
    </lineage>
</organism>
<dbReference type="Proteomes" id="UP000586918">
    <property type="component" value="Unassembled WGS sequence"/>
</dbReference>
<proteinExistence type="predicted"/>
<evidence type="ECO:0000313" key="1">
    <source>
        <dbReference type="EMBL" id="NMH94488.1"/>
    </source>
</evidence>
<keyword evidence="2" id="KW-1185">Reference proteome</keyword>
<dbReference type="RefSeq" id="WP_169415173.1">
    <property type="nucleotide sequence ID" value="NZ_JAAXKZ010000113.1"/>
</dbReference>
<comment type="caution">
    <text evidence="1">The sequence shown here is derived from an EMBL/GenBank/DDBJ whole genome shotgun (WGS) entry which is preliminary data.</text>
</comment>
<dbReference type="InterPro" id="IPR045596">
    <property type="entry name" value="DUF6459"/>
</dbReference>
<dbReference type="Pfam" id="PF20060">
    <property type="entry name" value="DUF6459"/>
    <property type="match status" value="1"/>
</dbReference>